<keyword evidence="3" id="KW-1185">Reference proteome</keyword>
<comment type="caution">
    <text evidence="2">The sequence shown here is derived from an EMBL/GenBank/DDBJ whole genome shotgun (WGS) entry which is preliminary data.</text>
</comment>
<dbReference type="Proteomes" id="UP000548632">
    <property type="component" value="Unassembled WGS sequence"/>
</dbReference>
<evidence type="ECO:0000259" key="1">
    <source>
        <dbReference type="Pfam" id="PF22818"/>
    </source>
</evidence>
<dbReference type="AlphaFoldDB" id="A0A839HIT6"/>
<sequence length="95" mass="10418">MMTRTEQVFIPVHHPSFAGHFPHYPIVPGALLLELIGMAWGQPMTAVPRVKFLQPVLPGDELMIQFTAGATQTAVQFICQRGAVLVCTGLLQYAD</sequence>
<dbReference type="EMBL" id="JABVCQ010000026">
    <property type="protein sequence ID" value="MBB1126788.1"/>
    <property type="molecule type" value="Genomic_DNA"/>
</dbReference>
<evidence type="ECO:0000313" key="3">
    <source>
        <dbReference type="Proteomes" id="UP000548632"/>
    </source>
</evidence>
<proteinExistence type="predicted"/>
<protein>
    <recommendedName>
        <fullName evidence="1">ApeI dehydratase-like domain-containing protein</fullName>
    </recommendedName>
</protein>
<dbReference type="Gene3D" id="3.10.129.10">
    <property type="entry name" value="Hotdog Thioesterase"/>
    <property type="match status" value="1"/>
</dbReference>
<gene>
    <name evidence="2" type="ORF">HUK38_11190</name>
</gene>
<organism evidence="2 3">
    <name type="scientific">Thiospirillum jenense</name>
    <dbReference type="NCBI Taxonomy" id="1653858"/>
    <lineage>
        <taxon>Bacteria</taxon>
        <taxon>Pseudomonadati</taxon>
        <taxon>Pseudomonadota</taxon>
        <taxon>Gammaproteobacteria</taxon>
        <taxon>Chromatiales</taxon>
        <taxon>Chromatiaceae</taxon>
        <taxon>Thiospirillum</taxon>
    </lineage>
</organism>
<dbReference type="Pfam" id="PF22818">
    <property type="entry name" value="ApeI-like"/>
    <property type="match status" value="1"/>
</dbReference>
<dbReference type="InterPro" id="IPR054545">
    <property type="entry name" value="ApeI-like"/>
</dbReference>
<feature type="domain" description="ApeI dehydratase-like" evidence="1">
    <location>
        <begin position="7"/>
        <end position="83"/>
    </location>
</feature>
<name>A0A839HIT6_9GAMM</name>
<reference evidence="2 3" key="1">
    <citation type="journal article" date="2020" name="Arch. Microbiol.">
        <title>The genome sequence of the giant phototrophic gammaproteobacterium Thiospirillum jenense gives insight into its physiological properties and phylogenetic relationships.</title>
        <authorList>
            <person name="Imhoff J.F."/>
            <person name="Meyer T.E."/>
            <person name="Kyndt J.A."/>
        </authorList>
    </citation>
    <scope>NUCLEOTIDE SEQUENCE [LARGE SCALE GENOMIC DNA]</scope>
    <source>
        <strain evidence="2 3">DSM 216</strain>
    </source>
</reference>
<dbReference type="InterPro" id="IPR029069">
    <property type="entry name" value="HotDog_dom_sf"/>
</dbReference>
<evidence type="ECO:0000313" key="2">
    <source>
        <dbReference type="EMBL" id="MBB1126788.1"/>
    </source>
</evidence>
<accession>A0A839HIT6</accession>
<dbReference type="SUPFAM" id="SSF54637">
    <property type="entry name" value="Thioesterase/thiol ester dehydrase-isomerase"/>
    <property type="match status" value="1"/>
</dbReference>